<dbReference type="PANTHER" id="PTHR40469">
    <property type="entry name" value="SECRETED GLYCOSYL HYDROLASE"/>
    <property type="match status" value="1"/>
</dbReference>
<dbReference type="EMBL" id="JAGKSP010000005">
    <property type="protein sequence ID" value="MBP3963870.1"/>
    <property type="molecule type" value="Genomic_DNA"/>
</dbReference>
<sequence>MTTQKHVLVLGDNARAPYHPLSNIQDELSAILGEEQYEISYTDNYNSLDADILHACDLFISYTDCWSSPIESEQAAALMQYVHQGGSLLVIHNGISLQSREECVELIGARFTGHPDYQTLDFHFTHAEHPITDGVEPFSLEEEPYMFEFHPSGSVDMLMEYVLEGQRYPAAWTDNRGKGRLVYLMPGHHKPSFLHPASRQLIRNSADWLTKSV</sequence>
<feature type="domain" description="ThuA-like" evidence="1">
    <location>
        <begin position="7"/>
        <end position="208"/>
    </location>
</feature>
<accession>A0ABS5CDE9</accession>
<dbReference type="SUPFAM" id="SSF52317">
    <property type="entry name" value="Class I glutamine amidotransferase-like"/>
    <property type="match status" value="1"/>
</dbReference>
<evidence type="ECO:0000313" key="3">
    <source>
        <dbReference type="Proteomes" id="UP000673394"/>
    </source>
</evidence>
<name>A0ABS5CDE9_9BACL</name>
<proteinExistence type="predicted"/>
<keyword evidence="3" id="KW-1185">Reference proteome</keyword>
<dbReference type="InterPro" id="IPR029062">
    <property type="entry name" value="Class_I_gatase-like"/>
</dbReference>
<gene>
    <name evidence="2" type="ORF">I8J30_14230</name>
</gene>
<dbReference type="RefSeq" id="WP_210658692.1">
    <property type="nucleotide sequence ID" value="NZ_JAGKSP010000005.1"/>
</dbReference>
<dbReference type="InterPro" id="IPR029010">
    <property type="entry name" value="ThuA-like"/>
</dbReference>
<dbReference type="Gene3D" id="3.40.50.880">
    <property type="match status" value="1"/>
</dbReference>
<evidence type="ECO:0000313" key="2">
    <source>
        <dbReference type="EMBL" id="MBP3963870.1"/>
    </source>
</evidence>
<protein>
    <submittedName>
        <fullName evidence="2">ThuA domain-containing protein</fullName>
    </submittedName>
</protein>
<reference evidence="2 3" key="1">
    <citation type="submission" date="2021-04" db="EMBL/GenBank/DDBJ databases">
        <title>Paenibacillus sp. DLE-14 whole genome sequence.</title>
        <authorList>
            <person name="Ham Y.J."/>
        </authorList>
    </citation>
    <scope>NUCLEOTIDE SEQUENCE [LARGE SCALE GENOMIC DNA]</scope>
    <source>
        <strain evidence="2 3">DLE-14</strain>
    </source>
</reference>
<dbReference type="Proteomes" id="UP000673394">
    <property type="component" value="Unassembled WGS sequence"/>
</dbReference>
<evidence type="ECO:0000259" key="1">
    <source>
        <dbReference type="Pfam" id="PF06283"/>
    </source>
</evidence>
<organism evidence="2 3">
    <name type="scientific">Paenibacillus lignilyticus</name>
    <dbReference type="NCBI Taxonomy" id="1172615"/>
    <lineage>
        <taxon>Bacteria</taxon>
        <taxon>Bacillati</taxon>
        <taxon>Bacillota</taxon>
        <taxon>Bacilli</taxon>
        <taxon>Bacillales</taxon>
        <taxon>Paenibacillaceae</taxon>
        <taxon>Paenibacillus</taxon>
    </lineage>
</organism>
<dbReference type="Pfam" id="PF06283">
    <property type="entry name" value="ThuA"/>
    <property type="match status" value="1"/>
</dbReference>
<comment type="caution">
    <text evidence="2">The sequence shown here is derived from an EMBL/GenBank/DDBJ whole genome shotgun (WGS) entry which is preliminary data.</text>
</comment>
<dbReference type="PANTHER" id="PTHR40469:SF2">
    <property type="entry name" value="GALACTOSE-BINDING DOMAIN-LIKE SUPERFAMILY PROTEIN"/>
    <property type="match status" value="1"/>
</dbReference>